<dbReference type="Proteomes" id="UP000198847">
    <property type="component" value="Unassembled WGS sequence"/>
</dbReference>
<sequence length="59" mass="6957">MGKFSQEVIDEIQCICDQINSEDIPTGEKQQLYQRLELIYEQYFDEVKRSMAAALKKQL</sequence>
<dbReference type="RefSeq" id="WP_091746553.1">
    <property type="nucleotide sequence ID" value="NZ_FODY01000010.1"/>
</dbReference>
<proteinExistence type="predicted"/>
<keyword evidence="2" id="KW-1185">Reference proteome</keyword>
<name>A0A1H8V5T1_9FIRM</name>
<evidence type="ECO:0000313" key="2">
    <source>
        <dbReference type="Proteomes" id="UP000198847"/>
    </source>
</evidence>
<reference evidence="1 2" key="1">
    <citation type="submission" date="2016-10" db="EMBL/GenBank/DDBJ databases">
        <authorList>
            <person name="de Groot N.N."/>
        </authorList>
    </citation>
    <scope>NUCLEOTIDE SEQUENCE [LARGE SCALE GENOMIC DNA]</scope>
    <source>
        <strain evidence="1 2">DSM 13305</strain>
    </source>
</reference>
<dbReference type="EMBL" id="FODY01000010">
    <property type="protein sequence ID" value="SEP10756.1"/>
    <property type="molecule type" value="Genomic_DNA"/>
</dbReference>
<protein>
    <submittedName>
        <fullName evidence="1">Uncharacterized protein</fullName>
    </submittedName>
</protein>
<organism evidence="1 2">
    <name type="scientific">Propionispora vibrioides</name>
    <dbReference type="NCBI Taxonomy" id="112903"/>
    <lineage>
        <taxon>Bacteria</taxon>
        <taxon>Bacillati</taxon>
        <taxon>Bacillota</taxon>
        <taxon>Negativicutes</taxon>
        <taxon>Selenomonadales</taxon>
        <taxon>Sporomusaceae</taxon>
        <taxon>Propionispora</taxon>
    </lineage>
</organism>
<gene>
    <name evidence="1" type="ORF">SAMN04490178_11090</name>
</gene>
<dbReference type="OrthoDB" id="1684075at2"/>
<dbReference type="AlphaFoldDB" id="A0A1H8V5T1"/>
<accession>A0A1H8V5T1</accession>
<evidence type="ECO:0000313" key="1">
    <source>
        <dbReference type="EMBL" id="SEP10756.1"/>
    </source>
</evidence>